<reference evidence="1" key="1">
    <citation type="submission" date="2021-08" db="EMBL/GenBank/DDBJ databases">
        <authorList>
            <person name="Misof B."/>
            <person name="Oliver O."/>
            <person name="Podsiadlowski L."/>
            <person name="Donath A."/>
            <person name="Peters R."/>
            <person name="Mayer C."/>
            <person name="Rust J."/>
            <person name="Gunkel S."/>
            <person name="Lesny P."/>
            <person name="Martin S."/>
            <person name="Oeyen J.P."/>
            <person name="Petersen M."/>
            <person name="Panagiotis P."/>
            <person name="Wilbrandt J."/>
            <person name="Tanja T."/>
        </authorList>
    </citation>
    <scope>NUCLEOTIDE SEQUENCE</scope>
    <source>
        <strain evidence="1">GBR_01_08_01A</strain>
        <tissue evidence="1">Thorax + abdomen</tissue>
    </source>
</reference>
<proteinExistence type="predicted"/>
<dbReference type="PANTHER" id="PTHR24559">
    <property type="entry name" value="TRANSPOSON TY3-I GAG-POL POLYPROTEIN"/>
    <property type="match status" value="1"/>
</dbReference>
<gene>
    <name evidence="1" type="ORF">KPH14_000774</name>
</gene>
<dbReference type="Proteomes" id="UP001258017">
    <property type="component" value="Unassembled WGS sequence"/>
</dbReference>
<sequence length="164" mass="19348">MFKLRLNENLEISQKMEKEIEKPKIILSEIENETLNNSVNFNEHVETDEFQTKIEHLDRDNKIKIEQLIENNKSVFAKDKYDVGTKEIEKQIAKLLEKNLIEESYSPFAAPVTLAYKKNEGKRRMYIDFRDLNKNIVPQAQPFPLIGDIIIRARNCKYFTTLDI</sequence>
<dbReference type="InterPro" id="IPR043502">
    <property type="entry name" value="DNA/RNA_pol_sf"/>
</dbReference>
<dbReference type="Gene3D" id="3.30.70.270">
    <property type="match status" value="1"/>
</dbReference>
<dbReference type="InterPro" id="IPR043128">
    <property type="entry name" value="Rev_trsase/Diguanyl_cyclase"/>
</dbReference>
<comment type="caution">
    <text evidence="1">The sequence shown here is derived from an EMBL/GenBank/DDBJ whole genome shotgun (WGS) entry which is preliminary data.</text>
</comment>
<accession>A0AAD9RDE7</accession>
<protein>
    <recommendedName>
        <fullName evidence="3">Reverse transcriptase domain-containing protein</fullName>
    </recommendedName>
</protein>
<dbReference type="SUPFAM" id="SSF56672">
    <property type="entry name" value="DNA/RNA polymerases"/>
    <property type="match status" value="1"/>
</dbReference>
<keyword evidence="2" id="KW-1185">Reference proteome</keyword>
<dbReference type="Gene3D" id="3.10.10.10">
    <property type="entry name" value="HIV Type 1 Reverse Transcriptase, subunit A, domain 1"/>
    <property type="match status" value="1"/>
</dbReference>
<reference evidence="1" key="2">
    <citation type="journal article" date="2023" name="Commun. Biol.">
        <title>Intrasexual cuticular hydrocarbon dimorphism in a wasp sheds light on hydrocarbon biosynthesis genes in Hymenoptera.</title>
        <authorList>
            <person name="Moris V.C."/>
            <person name="Podsiadlowski L."/>
            <person name="Martin S."/>
            <person name="Oeyen J.P."/>
            <person name="Donath A."/>
            <person name="Petersen M."/>
            <person name="Wilbrandt J."/>
            <person name="Misof B."/>
            <person name="Liedtke D."/>
            <person name="Thamm M."/>
            <person name="Scheiner R."/>
            <person name="Schmitt T."/>
            <person name="Niehuis O."/>
        </authorList>
    </citation>
    <scope>NUCLEOTIDE SEQUENCE</scope>
    <source>
        <strain evidence="1">GBR_01_08_01A</strain>
    </source>
</reference>
<dbReference type="GO" id="GO:0071897">
    <property type="term" value="P:DNA biosynthetic process"/>
    <property type="evidence" value="ECO:0007669"/>
    <property type="project" value="UniProtKB-ARBA"/>
</dbReference>
<dbReference type="PANTHER" id="PTHR24559:SF444">
    <property type="entry name" value="REVERSE TRANSCRIPTASE DOMAIN-CONTAINING PROTEIN"/>
    <property type="match status" value="1"/>
</dbReference>
<feature type="non-terminal residue" evidence="1">
    <location>
        <position position="1"/>
    </location>
</feature>
<name>A0AAD9RDE7_9HYME</name>
<dbReference type="AlphaFoldDB" id="A0AAD9RDE7"/>
<dbReference type="InterPro" id="IPR053134">
    <property type="entry name" value="RNA-dir_DNA_polymerase"/>
</dbReference>
<organism evidence="1 2">
    <name type="scientific">Odynerus spinipes</name>
    <dbReference type="NCBI Taxonomy" id="1348599"/>
    <lineage>
        <taxon>Eukaryota</taxon>
        <taxon>Metazoa</taxon>
        <taxon>Ecdysozoa</taxon>
        <taxon>Arthropoda</taxon>
        <taxon>Hexapoda</taxon>
        <taxon>Insecta</taxon>
        <taxon>Pterygota</taxon>
        <taxon>Neoptera</taxon>
        <taxon>Endopterygota</taxon>
        <taxon>Hymenoptera</taxon>
        <taxon>Apocrita</taxon>
        <taxon>Aculeata</taxon>
        <taxon>Vespoidea</taxon>
        <taxon>Vespidae</taxon>
        <taxon>Eumeninae</taxon>
        <taxon>Odynerus</taxon>
    </lineage>
</organism>
<dbReference type="EMBL" id="JAIFRP010004006">
    <property type="protein sequence ID" value="KAK2577627.1"/>
    <property type="molecule type" value="Genomic_DNA"/>
</dbReference>
<evidence type="ECO:0000313" key="1">
    <source>
        <dbReference type="EMBL" id="KAK2577627.1"/>
    </source>
</evidence>
<evidence type="ECO:0008006" key="3">
    <source>
        <dbReference type="Google" id="ProtNLM"/>
    </source>
</evidence>
<evidence type="ECO:0000313" key="2">
    <source>
        <dbReference type="Proteomes" id="UP001258017"/>
    </source>
</evidence>